<name>C6M885_NEISI</name>
<dbReference type="Proteomes" id="UP000005365">
    <property type="component" value="Unassembled WGS sequence"/>
</dbReference>
<accession>C6M885</accession>
<gene>
    <name evidence="1" type="ORF">NEISICOT_02753</name>
</gene>
<proteinExistence type="predicted"/>
<comment type="caution">
    <text evidence="1">The sequence shown here is derived from an EMBL/GenBank/DDBJ whole genome shotgun (WGS) entry which is preliminary data.</text>
</comment>
<protein>
    <submittedName>
        <fullName evidence="1">Uncharacterized protein</fullName>
    </submittedName>
</protein>
<evidence type="ECO:0000313" key="1">
    <source>
        <dbReference type="EMBL" id="EET43529.1"/>
    </source>
</evidence>
<reference evidence="1" key="1">
    <citation type="submission" date="2009-07" db="EMBL/GenBank/DDBJ databases">
        <authorList>
            <person name="Weinstock G."/>
            <person name="Sodergren E."/>
            <person name="Clifton S."/>
            <person name="Fulton L."/>
            <person name="Fulton B."/>
            <person name="Courtney L."/>
            <person name="Fronick C."/>
            <person name="Harrison M."/>
            <person name="Strong C."/>
            <person name="Farmer C."/>
            <person name="Delahaunty K."/>
            <person name="Markovic C."/>
            <person name="Hall O."/>
            <person name="Minx P."/>
            <person name="Tomlinson C."/>
            <person name="Mitreva M."/>
            <person name="Nelson J."/>
            <person name="Hou S."/>
            <person name="Wollam A."/>
            <person name="Pepin K.H."/>
            <person name="Johnson M."/>
            <person name="Bhonagiri V."/>
            <person name="Nash W.E."/>
            <person name="Warren W."/>
            <person name="Chinwalla A."/>
            <person name="Mardis E.R."/>
            <person name="Wilson R.K."/>
        </authorList>
    </citation>
    <scope>NUCLEOTIDE SEQUENCE [LARGE SCALE GENOMIC DNA]</scope>
    <source>
        <strain evidence="1">ATCC 29256</strain>
    </source>
</reference>
<organism evidence="1 2">
    <name type="scientific">Neisseria sicca ATCC 29256</name>
    <dbReference type="NCBI Taxonomy" id="547045"/>
    <lineage>
        <taxon>Bacteria</taxon>
        <taxon>Pseudomonadati</taxon>
        <taxon>Pseudomonadota</taxon>
        <taxon>Betaproteobacteria</taxon>
        <taxon>Neisseriales</taxon>
        <taxon>Neisseriaceae</taxon>
        <taxon>Neisseria</taxon>
    </lineage>
</organism>
<keyword evidence="2" id="KW-1185">Reference proteome</keyword>
<sequence length="63" mass="7371">MRLEPIGLGRKGFLFRLAGIRKGRLKKLFSRFTEFVLAPQKLTASVFRRPFTLWRGCIYGLVR</sequence>
<dbReference type="AlphaFoldDB" id="C6M885"/>
<dbReference type="EMBL" id="ACKO02000019">
    <property type="protein sequence ID" value="EET43529.1"/>
    <property type="molecule type" value="Genomic_DNA"/>
</dbReference>
<evidence type="ECO:0000313" key="2">
    <source>
        <dbReference type="Proteomes" id="UP000005365"/>
    </source>
</evidence>